<proteinExistence type="predicted"/>
<evidence type="ECO:0000313" key="2">
    <source>
        <dbReference type="Proteomes" id="UP000682358"/>
    </source>
</evidence>
<dbReference type="SUPFAM" id="SSF55021">
    <property type="entry name" value="ACT-like"/>
    <property type="match status" value="1"/>
</dbReference>
<organism evidence="1 2">
    <name type="scientific">Providencia rettgeri</name>
    <dbReference type="NCBI Taxonomy" id="587"/>
    <lineage>
        <taxon>Bacteria</taxon>
        <taxon>Pseudomonadati</taxon>
        <taxon>Pseudomonadota</taxon>
        <taxon>Gammaproteobacteria</taxon>
        <taxon>Enterobacterales</taxon>
        <taxon>Morganellaceae</taxon>
        <taxon>Providencia</taxon>
    </lineage>
</organism>
<dbReference type="InterPro" id="IPR045865">
    <property type="entry name" value="ACT-like_dom_sf"/>
</dbReference>
<dbReference type="Gene3D" id="3.30.2130.10">
    <property type="entry name" value="VC0802-like"/>
    <property type="match status" value="1"/>
</dbReference>
<dbReference type="EMBL" id="CP076405">
    <property type="protein sequence ID" value="QWQ19836.2"/>
    <property type="molecule type" value="Genomic_DNA"/>
</dbReference>
<reference evidence="1" key="1">
    <citation type="submission" date="2021-06" db="EMBL/GenBank/DDBJ databases">
        <title>Emergence of genetically related NDM-1-producing Providencia rettgeri strains in Argentina.</title>
        <authorList>
            <person name="Pasteran F."/>
            <person name="Meo A."/>
            <person name="Gomez S."/>
            <person name="Derdoy L."/>
            <person name="Albronoz E."/>
            <person name="Faccone D."/>
            <person name="Guerriero L."/>
            <person name="Archuby D."/>
            <person name="Tarzia A."/>
            <person name="Lopez M."/>
            <person name="Corso A."/>
        </authorList>
    </citation>
    <scope>NUCLEOTIDE SEQUENCE</scope>
    <source>
        <strain evidence="1">PreM15628</strain>
    </source>
</reference>
<name>A0AAJ4NG23_PRORE</name>
<accession>A0AAJ4NG23</accession>
<evidence type="ECO:0000313" key="1">
    <source>
        <dbReference type="EMBL" id="QWQ19836.2"/>
    </source>
</evidence>
<sequence>MYDIHVIIENQVGALALLATTLGKHGIGLEGGGVFSIEEKSHAHFLVTQPEKARDALTTEGLQVESIIQPVIRKLKQERPGELGEIVSQLALHQINILVQYSDHNNRLILITDNNILAAEVTKKWESQPWYQAKIVFPLKKKSH</sequence>
<dbReference type="AlphaFoldDB" id="A0AAJ4NG23"/>
<gene>
    <name evidence="1" type="ORF">KOF27_14620</name>
</gene>
<protein>
    <submittedName>
        <fullName evidence="1">Amino acid-binding protein</fullName>
    </submittedName>
</protein>
<dbReference type="Proteomes" id="UP000682358">
    <property type="component" value="Chromosome"/>
</dbReference>